<dbReference type="PaxDb" id="4081-Solyc12g096800.1.1"/>
<dbReference type="Proteomes" id="UP000004994">
    <property type="component" value="Chromosome 12"/>
</dbReference>
<dbReference type="GO" id="GO:0016746">
    <property type="term" value="F:acyltransferase activity"/>
    <property type="evidence" value="ECO:0007669"/>
    <property type="project" value="UniProtKB-KW"/>
</dbReference>
<reference evidence="4" key="2">
    <citation type="submission" date="2019-01" db="UniProtKB">
        <authorList>
            <consortium name="EnsemblPlants"/>
        </authorList>
    </citation>
    <scope>IDENTIFICATION</scope>
    <source>
        <strain evidence="4">cv. Heinz 1706</strain>
    </source>
</reference>
<dbReference type="RefSeq" id="XP_004253179.1">
    <property type="nucleotide sequence ID" value="XM_004253131.5"/>
</dbReference>
<evidence type="ECO:0000256" key="2">
    <source>
        <dbReference type="ARBA" id="ARBA00022679"/>
    </source>
</evidence>
<dbReference type="InterPro" id="IPR023213">
    <property type="entry name" value="CAT-like_dom_sf"/>
</dbReference>
<comment type="similarity">
    <text evidence="1">Belongs to the plant acyltransferase family.</text>
</comment>
<dbReference type="AlphaFoldDB" id="A0A3Q7JYN3"/>
<dbReference type="STRING" id="4081.A0A3Q7JYN3"/>
<organism evidence="4">
    <name type="scientific">Solanum lycopersicum</name>
    <name type="common">Tomato</name>
    <name type="synonym">Lycopersicon esculentum</name>
    <dbReference type="NCBI Taxonomy" id="4081"/>
    <lineage>
        <taxon>Eukaryota</taxon>
        <taxon>Viridiplantae</taxon>
        <taxon>Streptophyta</taxon>
        <taxon>Embryophyta</taxon>
        <taxon>Tracheophyta</taxon>
        <taxon>Spermatophyta</taxon>
        <taxon>Magnoliopsida</taxon>
        <taxon>eudicotyledons</taxon>
        <taxon>Gunneridae</taxon>
        <taxon>Pentapetalae</taxon>
        <taxon>asterids</taxon>
        <taxon>lamiids</taxon>
        <taxon>Solanales</taxon>
        <taxon>Solanaceae</taxon>
        <taxon>Solanoideae</taxon>
        <taxon>Solaneae</taxon>
        <taxon>Solanum</taxon>
        <taxon>Solanum subgen. Lycopersicon</taxon>
    </lineage>
</organism>
<gene>
    <name evidence="4" type="primary">LOC101267215</name>
</gene>
<reference evidence="4" key="1">
    <citation type="journal article" date="2012" name="Nature">
        <title>The tomato genome sequence provides insights into fleshy fruit evolution.</title>
        <authorList>
            <consortium name="Tomato Genome Consortium"/>
        </authorList>
    </citation>
    <scope>NUCLEOTIDE SEQUENCE [LARGE SCALE GENOMIC DNA]</scope>
    <source>
        <strain evidence="4">cv. Heinz 1706</strain>
    </source>
</reference>
<dbReference type="Gramene" id="Solyc12g096800.1.1">
    <property type="protein sequence ID" value="Solyc12g096800.1.1.1"/>
    <property type="gene ID" value="Solyc12g096800.1"/>
</dbReference>
<dbReference type="OrthoDB" id="671439at2759"/>
<dbReference type="KEGG" id="sly:101267215"/>
<dbReference type="GeneID" id="101267215"/>
<dbReference type="OMA" id="EREHMPL"/>
<evidence type="ECO:0008006" key="6">
    <source>
        <dbReference type="Google" id="ProtNLM"/>
    </source>
</evidence>
<name>A0A3Q7JYN3_SOLLC</name>
<accession>A0A3Q7JYN3</accession>
<keyword evidence="2" id="KW-0808">Transferase</keyword>
<evidence type="ECO:0000313" key="4">
    <source>
        <dbReference type="EnsemblPlants" id="Solyc12g096800.1.1.1"/>
    </source>
</evidence>
<keyword evidence="5" id="KW-1185">Reference proteome</keyword>
<sequence length="459" mass="52543">MELNLEFISTKLIKPSIPTPPHLKNYKLSFFDQLAEREHMPLLLFYPYGNNNDIGDDLFDQKLEKSLSRILSHVYPAAGRLSRDRFSIDCLDQGVTFTKAKVNCQFNDFIDQVQKDLNLALFFFPRDIQDLKDVDFDSTPPMVVQVTKFECGGIAMSISASHLVMDGFSNFKFVYEWAKVCKFEIPDDEIDFMSFDFGEILPARDLSRIFPNRVHPVESEERFIANRFFITEQTISSLRDKLTGAIDSGELCFKPSRVEIITAILWRALIRVSEAKHGYLRRSLVFFPVNLRGRISLPLKENAFGNYVMDAPIMFVPEKNKMELHDFVTLIRNSVQKAIDACAIGTADDIIANVADSYKEIFASKEWGTDNDEVDKCIISSLCKFPMKDADFGRGKPSLMHFGLRNFHSCWMYDAECGSICVQVDLKDSYMSLFECQSDIKAFTNVLGNQERIQLQPLL</sequence>
<evidence type="ECO:0000256" key="1">
    <source>
        <dbReference type="ARBA" id="ARBA00009861"/>
    </source>
</evidence>
<dbReference type="PANTHER" id="PTHR31623:SF104">
    <property type="entry name" value="ACETYL-COA-BENZYLALCOHOL ACETYLTRANSFERASE-LIKE"/>
    <property type="match status" value="1"/>
</dbReference>
<dbReference type="InParanoid" id="A0A3Q7JYN3"/>
<dbReference type="PANTHER" id="PTHR31623">
    <property type="entry name" value="F21J9.9"/>
    <property type="match status" value="1"/>
</dbReference>
<keyword evidence="3" id="KW-0012">Acyltransferase</keyword>
<evidence type="ECO:0000313" key="5">
    <source>
        <dbReference type="Proteomes" id="UP000004994"/>
    </source>
</evidence>
<proteinExistence type="inferred from homology"/>
<evidence type="ECO:0000256" key="3">
    <source>
        <dbReference type="ARBA" id="ARBA00023315"/>
    </source>
</evidence>
<protein>
    <recommendedName>
        <fullName evidence="6">Anthocyanin acyltransferase</fullName>
    </recommendedName>
</protein>
<dbReference type="Gene3D" id="3.30.559.10">
    <property type="entry name" value="Chloramphenicol acetyltransferase-like domain"/>
    <property type="match status" value="2"/>
</dbReference>
<dbReference type="Pfam" id="PF02458">
    <property type="entry name" value="Transferase"/>
    <property type="match status" value="1"/>
</dbReference>
<dbReference type="EnsemblPlants" id="Solyc12g096800.1.1">
    <property type="protein sequence ID" value="Solyc12g096800.1.1.1"/>
    <property type="gene ID" value="Solyc12g096800.1"/>
</dbReference>